<evidence type="ECO:0000313" key="3">
    <source>
        <dbReference type="Proteomes" id="UP000184346"/>
    </source>
</evidence>
<dbReference type="STRING" id="1121942.SAMN02745148_01614"/>
<accession>A0A1M4Y7G5</accession>
<dbReference type="AlphaFoldDB" id="A0A1M4Y7G5"/>
<reference evidence="2 3" key="1">
    <citation type="submission" date="2016-11" db="EMBL/GenBank/DDBJ databases">
        <authorList>
            <person name="Jaros S."/>
            <person name="Januszkiewicz K."/>
            <person name="Wedrychowicz H."/>
        </authorList>
    </citation>
    <scope>NUCLEOTIDE SEQUENCE [LARGE SCALE GENOMIC DNA]</scope>
    <source>
        <strain evidence="2 3">DSM 19980</strain>
    </source>
</reference>
<evidence type="ECO:0000256" key="1">
    <source>
        <dbReference type="SAM" id="MobiDB-lite"/>
    </source>
</evidence>
<dbReference type="InterPro" id="IPR011990">
    <property type="entry name" value="TPR-like_helical_dom_sf"/>
</dbReference>
<dbReference type="Proteomes" id="UP000184346">
    <property type="component" value="Unassembled WGS sequence"/>
</dbReference>
<dbReference type="Gene3D" id="1.25.40.10">
    <property type="entry name" value="Tetratricopeptide repeat domain"/>
    <property type="match status" value="1"/>
</dbReference>
<dbReference type="EMBL" id="FQUJ01000006">
    <property type="protein sequence ID" value="SHF01658.1"/>
    <property type="molecule type" value="Genomic_DNA"/>
</dbReference>
<feature type="region of interest" description="Disordered" evidence="1">
    <location>
        <begin position="161"/>
        <end position="182"/>
    </location>
</feature>
<dbReference type="InterPro" id="IPR010323">
    <property type="entry name" value="DUF924"/>
</dbReference>
<sequence length="182" mass="21016">MTDTTAQTVLHFWFDEATPRQWFAKDQAFDSQVAERFSALLDTAIAGELWMWRRSPQGRLAEILVLDQFSRNIHRDRAASFAQDPQALALAQEAVAARADRHLKVGQRAFLYMPYMHSESLRIHDEALRLFDQPGLEDNLHHERRHRAILERFGRYPHRNATLGRDSTAEEKAFLGQPGSSF</sequence>
<dbReference type="Gene3D" id="1.20.58.320">
    <property type="entry name" value="TPR-like"/>
    <property type="match status" value="1"/>
</dbReference>
<dbReference type="Pfam" id="PF06041">
    <property type="entry name" value="DUF924"/>
    <property type="match status" value="1"/>
</dbReference>
<proteinExistence type="predicted"/>
<dbReference type="SUPFAM" id="SSF48452">
    <property type="entry name" value="TPR-like"/>
    <property type="match status" value="1"/>
</dbReference>
<keyword evidence="3" id="KW-1185">Reference proteome</keyword>
<evidence type="ECO:0000313" key="2">
    <source>
        <dbReference type="EMBL" id="SHF01658.1"/>
    </source>
</evidence>
<name>A0A1M4Y7G5_9GAMM</name>
<dbReference type="OrthoDB" id="7593450at2"/>
<dbReference type="RefSeq" id="WP_072821562.1">
    <property type="nucleotide sequence ID" value="NZ_FQUJ01000006.1"/>
</dbReference>
<gene>
    <name evidence="2" type="ORF">SAMN02745148_01614</name>
</gene>
<protein>
    <submittedName>
        <fullName evidence="2">Uncharacterized conserved protein, DUF924 family</fullName>
    </submittedName>
</protein>
<organism evidence="2 3">
    <name type="scientific">Modicisalibacter ilicicola DSM 19980</name>
    <dbReference type="NCBI Taxonomy" id="1121942"/>
    <lineage>
        <taxon>Bacteria</taxon>
        <taxon>Pseudomonadati</taxon>
        <taxon>Pseudomonadota</taxon>
        <taxon>Gammaproteobacteria</taxon>
        <taxon>Oceanospirillales</taxon>
        <taxon>Halomonadaceae</taxon>
        <taxon>Modicisalibacter</taxon>
    </lineage>
</organism>